<reference evidence="1" key="1">
    <citation type="submission" date="2021-06" db="EMBL/GenBank/DDBJ databases">
        <authorList>
            <person name="Kallberg Y."/>
            <person name="Tangrot J."/>
            <person name="Rosling A."/>
        </authorList>
    </citation>
    <scope>NUCLEOTIDE SEQUENCE</scope>
    <source>
        <strain evidence="1">CL356</strain>
    </source>
</reference>
<comment type="caution">
    <text evidence="1">The sequence shown here is derived from an EMBL/GenBank/DDBJ whole genome shotgun (WGS) entry which is preliminary data.</text>
</comment>
<accession>A0ACA9PFW9</accession>
<organism evidence="1 2">
    <name type="scientific">Acaulospora colombiana</name>
    <dbReference type="NCBI Taxonomy" id="27376"/>
    <lineage>
        <taxon>Eukaryota</taxon>
        <taxon>Fungi</taxon>
        <taxon>Fungi incertae sedis</taxon>
        <taxon>Mucoromycota</taxon>
        <taxon>Glomeromycotina</taxon>
        <taxon>Glomeromycetes</taxon>
        <taxon>Diversisporales</taxon>
        <taxon>Acaulosporaceae</taxon>
        <taxon>Acaulospora</taxon>
    </lineage>
</organism>
<proteinExistence type="predicted"/>
<dbReference type="EMBL" id="CAJVPT010034686">
    <property type="protein sequence ID" value="CAG8708769.1"/>
    <property type="molecule type" value="Genomic_DNA"/>
</dbReference>
<protein>
    <submittedName>
        <fullName evidence="1">11150_t:CDS:1</fullName>
    </submittedName>
</protein>
<name>A0ACA9PFW9_9GLOM</name>
<evidence type="ECO:0000313" key="1">
    <source>
        <dbReference type="EMBL" id="CAG8708769.1"/>
    </source>
</evidence>
<feature type="non-terminal residue" evidence="1">
    <location>
        <position position="1"/>
    </location>
</feature>
<sequence>SEQVELEQSQKGIPITNVLKETTSTLLPTARIDDSDIKMNCNK</sequence>
<dbReference type="Proteomes" id="UP000789525">
    <property type="component" value="Unassembled WGS sequence"/>
</dbReference>
<feature type="non-terminal residue" evidence="1">
    <location>
        <position position="43"/>
    </location>
</feature>
<keyword evidence="2" id="KW-1185">Reference proteome</keyword>
<gene>
    <name evidence="1" type="ORF">ACOLOM_LOCUS10567</name>
</gene>
<evidence type="ECO:0000313" key="2">
    <source>
        <dbReference type="Proteomes" id="UP000789525"/>
    </source>
</evidence>